<evidence type="ECO:0000313" key="8">
    <source>
        <dbReference type="Proteomes" id="UP000078225"/>
    </source>
</evidence>
<keyword evidence="3" id="KW-0238">DNA-binding</keyword>
<feature type="compositionally biased region" description="Polar residues" evidence="5">
    <location>
        <begin position="13"/>
        <end position="24"/>
    </location>
</feature>
<comment type="similarity">
    <text evidence="1">Belongs to the LysR transcriptional regulatory family.</text>
</comment>
<dbReference type="PROSITE" id="PS50931">
    <property type="entry name" value="HTH_LYSR"/>
    <property type="match status" value="1"/>
</dbReference>
<name>A0A1B7KZH5_9ENTR</name>
<sequence length="332" mass="37140">MESKVSHYGNMANPGNGNSAMNRNDGTTLSLNNIDLKLLRVFKCVVEAGGMTAASHELNIGLAAISKQVSDLEIRLGMTLCSRGREGFELTEYGVNVYQATLELFVSLNTFRERVHSSRNEVLGDIAISVVDNTISDTQSPVTKAVQQLHQNAPKVNIRLQTSQLEDIERGISEGRYHCGIGPVYEKKEAFEYFILYHEISKIYCSSSHQLFNEEEKNNVSIDIIKQQKMINHMYVSHRDSSSLLPVHDTKIQAVQVESVAMLILTGHFIGYLPEHYAQSYIDRGLLQELSNEKLVAKTPFYLMLKKGKKINPIINLFMQALSISESAVASL</sequence>
<feature type="domain" description="HTH lysR-type" evidence="6">
    <location>
        <begin position="34"/>
        <end position="91"/>
    </location>
</feature>
<comment type="caution">
    <text evidence="7">The sequence shown here is derived from an EMBL/GenBank/DDBJ whole genome shotgun (WGS) entry which is preliminary data.</text>
</comment>
<dbReference type="GO" id="GO:0003700">
    <property type="term" value="F:DNA-binding transcription factor activity"/>
    <property type="evidence" value="ECO:0007669"/>
    <property type="project" value="InterPro"/>
</dbReference>
<dbReference type="PANTHER" id="PTHR30126:SF98">
    <property type="entry name" value="HTH-TYPE TRANSCRIPTIONAL ACTIVATOR BAUR"/>
    <property type="match status" value="1"/>
</dbReference>
<dbReference type="SUPFAM" id="SSF46785">
    <property type="entry name" value="Winged helix' DNA-binding domain"/>
    <property type="match status" value="1"/>
</dbReference>
<evidence type="ECO:0000256" key="3">
    <source>
        <dbReference type="ARBA" id="ARBA00023125"/>
    </source>
</evidence>
<evidence type="ECO:0000256" key="1">
    <source>
        <dbReference type="ARBA" id="ARBA00009437"/>
    </source>
</evidence>
<reference evidence="8" key="1">
    <citation type="submission" date="2016-05" db="EMBL/GenBank/DDBJ databases">
        <authorList>
            <person name="Behera P."/>
            <person name="Vaishampayan P."/>
            <person name="Singh N."/>
            <person name="Raina V."/>
            <person name="Suar M."/>
            <person name="Pattnaik A."/>
            <person name="Rastogi G."/>
        </authorList>
    </citation>
    <scope>NUCLEOTIDE SEQUENCE [LARGE SCALE GENOMIC DNA]</scope>
    <source>
        <strain evidence="8">MP23</strain>
    </source>
</reference>
<keyword evidence="8" id="KW-1185">Reference proteome</keyword>
<dbReference type="Gene3D" id="3.40.190.290">
    <property type="match status" value="1"/>
</dbReference>
<organism evidence="7 8">
    <name type="scientific">Mangrovibacter phragmitis</name>
    <dbReference type="NCBI Taxonomy" id="1691903"/>
    <lineage>
        <taxon>Bacteria</taxon>
        <taxon>Pseudomonadati</taxon>
        <taxon>Pseudomonadota</taxon>
        <taxon>Gammaproteobacteria</taxon>
        <taxon>Enterobacterales</taxon>
        <taxon>Enterobacteriaceae</taxon>
        <taxon>Mangrovibacter</taxon>
    </lineage>
</organism>
<feature type="region of interest" description="Disordered" evidence="5">
    <location>
        <begin position="1"/>
        <end position="24"/>
    </location>
</feature>
<dbReference type="STRING" id="1691903.A9B99_14165"/>
<dbReference type="InterPro" id="IPR000847">
    <property type="entry name" value="LysR_HTH_N"/>
</dbReference>
<dbReference type="AlphaFoldDB" id="A0A1B7KZH5"/>
<dbReference type="EMBL" id="LYRP01000047">
    <property type="protein sequence ID" value="OAT75458.1"/>
    <property type="molecule type" value="Genomic_DNA"/>
</dbReference>
<dbReference type="InterPro" id="IPR036390">
    <property type="entry name" value="WH_DNA-bd_sf"/>
</dbReference>
<evidence type="ECO:0000256" key="4">
    <source>
        <dbReference type="ARBA" id="ARBA00023163"/>
    </source>
</evidence>
<evidence type="ECO:0000313" key="7">
    <source>
        <dbReference type="EMBL" id="OAT75458.1"/>
    </source>
</evidence>
<protein>
    <submittedName>
        <fullName evidence="7">LysR family transcriptional regulator</fullName>
    </submittedName>
</protein>
<accession>A0A1B7KZH5</accession>
<dbReference type="GO" id="GO:0000976">
    <property type="term" value="F:transcription cis-regulatory region binding"/>
    <property type="evidence" value="ECO:0007669"/>
    <property type="project" value="TreeGrafter"/>
</dbReference>
<dbReference type="PANTHER" id="PTHR30126">
    <property type="entry name" value="HTH-TYPE TRANSCRIPTIONAL REGULATOR"/>
    <property type="match status" value="1"/>
</dbReference>
<evidence type="ECO:0000256" key="2">
    <source>
        <dbReference type="ARBA" id="ARBA00023015"/>
    </source>
</evidence>
<dbReference type="Pfam" id="PF03466">
    <property type="entry name" value="LysR_substrate"/>
    <property type="match status" value="1"/>
</dbReference>
<gene>
    <name evidence="7" type="ORF">A9B99_14165</name>
</gene>
<proteinExistence type="inferred from homology"/>
<evidence type="ECO:0000256" key="5">
    <source>
        <dbReference type="SAM" id="MobiDB-lite"/>
    </source>
</evidence>
<dbReference type="CDD" id="cd05466">
    <property type="entry name" value="PBP2_LTTR_substrate"/>
    <property type="match status" value="1"/>
</dbReference>
<keyword evidence="2" id="KW-0805">Transcription regulation</keyword>
<keyword evidence="4" id="KW-0804">Transcription</keyword>
<dbReference type="InterPro" id="IPR036388">
    <property type="entry name" value="WH-like_DNA-bd_sf"/>
</dbReference>
<dbReference type="InterPro" id="IPR005119">
    <property type="entry name" value="LysR_subst-bd"/>
</dbReference>
<dbReference type="OrthoDB" id="8587655at2"/>
<dbReference type="Pfam" id="PF00126">
    <property type="entry name" value="HTH_1"/>
    <property type="match status" value="1"/>
</dbReference>
<dbReference type="Gene3D" id="1.10.10.10">
    <property type="entry name" value="Winged helix-like DNA-binding domain superfamily/Winged helix DNA-binding domain"/>
    <property type="match status" value="1"/>
</dbReference>
<dbReference type="RefSeq" id="WP_064600405.1">
    <property type="nucleotide sequence ID" value="NZ_JBDJAE010000013.1"/>
</dbReference>
<dbReference type="Proteomes" id="UP000078225">
    <property type="component" value="Unassembled WGS sequence"/>
</dbReference>
<evidence type="ECO:0000259" key="6">
    <source>
        <dbReference type="PROSITE" id="PS50931"/>
    </source>
</evidence>
<dbReference type="SUPFAM" id="SSF53850">
    <property type="entry name" value="Periplasmic binding protein-like II"/>
    <property type="match status" value="1"/>
</dbReference>